<comment type="caution">
    <text evidence="4">The sequence shown here is derived from an EMBL/GenBank/DDBJ whole genome shotgun (WGS) entry which is preliminary data.</text>
</comment>
<dbReference type="AlphaFoldDB" id="A0A8J7G856"/>
<keyword evidence="5" id="KW-1185">Reference proteome</keyword>
<protein>
    <submittedName>
        <fullName evidence="4">RimJ/RimL family protein N-acetyltransferase</fullName>
    </submittedName>
</protein>
<dbReference type="PROSITE" id="PS51186">
    <property type="entry name" value="GNAT"/>
    <property type="match status" value="1"/>
</dbReference>
<dbReference type="InterPro" id="IPR000182">
    <property type="entry name" value="GNAT_dom"/>
</dbReference>
<evidence type="ECO:0000256" key="2">
    <source>
        <dbReference type="ARBA" id="ARBA00023315"/>
    </source>
</evidence>
<reference evidence="4" key="1">
    <citation type="submission" date="2020-11" db="EMBL/GenBank/DDBJ databases">
        <title>Sequencing the genomes of 1000 actinobacteria strains.</title>
        <authorList>
            <person name="Klenk H.-P."/>
        </authorList>
    </citation>
    <scope>NUCLEOTIDE SEQUENCE</scope>
    <source>
        <strain evidence="4">DSM 45356</strain>
    </source>
</reference>
<organism evidence="4 5">
    <name type="scientific">Longispora fulva</name>
    <dbReference type="NCBI Taxonomy" id="619741"/>
    <lineage>
        <taxon>Bacteria</taxon>
        <taxon>Bacillati</taxon>
        <taxon>Actinomycetota</taxon>
        <taxon>Actinomycetes</taxon>
        <taxon>Micromonosporales</taxon>
        <taxon>Micromonosporaceae</taxon>
        <taxon>Longispora</taxon>
    </lineage>
</organism>
<evidence type="ECO:0000313" key="5">
    <source>
        <dbReference type="Proteomes" id="UP000622552"/>
    </source>
</evidence>
<evidence type="ECO:0000256" key="1">
    <source>
        <dbReference type="ARBA" id="ARBA00022679"/>
    </source>
</evidence>
<proteinExistence type="predicted"/>
<evidence type="ECO:0000313" key="4">
    <source>
        <dbReference type="EMBL" id="MBG6134840.1"/>
    </source>
</evidence>
<dbReference type="EMBL" id="JADOUF010000001">
    <property type="protein sequence ID" value="MBG6134840.1"/>
    <property type="molecule type" value="Genomic_DNA"/>
</dbReference>
<dbReference type="SUPFAM" id="SSF55729">
    <property type="entry name" value="Acyl-CoA N-acyltransferases (Nat)"/>
    <property type="match status" value="1"/>
</dbReference>
<dbReference type="Gene3D" id="3.40.630.30">
    <property type="match status" value="1"/>
</dbReference>
<dbReference type="Pfam" id="PF00583">
    <property type="entry name" value="Acetyltransf_1"/>
    <property type="match status" value="1"/>
</dbReference>
<dbReference type="CDD" id="cd04301">
    <property type="entry name" value="NAT_SF"/>
    <property type="match status" value="1"/>
</dbReference>
<dbReference type="InterPro" id="IPR016181">
    <property type="entry name" value="Acyl_CoA_acyltransferase"/>
</dbReference>
<keyword evidence="1" id="KW-0808">Transferase</keyword>
<gene>
    <name evidence="4" type="ORF">IW245_001034</name>
</gene>
<dbReference type="Proteomes" id="UP000622552">
    <property type="component" value="Unassembled WGS sequence"/>
</dbReference>
<feature type="domain" description="N-acetyltransferase" evidence="3">
    <location>
        <begin position="3"/>
        <end position="183"/>
    </location>
</feature>
<dbReference type="PANTHER" id="PTHR43877">
    <property type="entry name" value="AMINOALKYLPHOSPHONATE N-ACETYLTRANSFERASE-RELATED-RELATED"/>
    <property type="match status" value="1"/>
</dbReference>
<dbReference type="GO" id="GO:0016747">
    <property type="term" value="F:acyltransferase activity, transferring groups other than amino-acyl groups"/>
    <property type="evidence" value="ECO:0007669"/>
    <property type="project" value="InterPro"/>
</dbReference>
<dbReference type="RefSeq" id="WP_231398667.1">
    <property type="nucleotide sequence ID" value="NZ_BONS01000004.1"/>
</dbReference>
<dbReference type="InterPro" id="IPR050832">
    <property type="entry name" value="Bact_Acetyltransf"/>
</dbReference>
<evidence type="ECO:0000259" key="3">
    <source>
        <dbReference type="PROSITE" id="PS51186"/>
    </source>
</evidence>
<name>A0A8J7G856_9ACTN</name>
<accession>A0A8J7G856</accession>
<keyword evidence="2" id="KW-0012">Acyltransferase</keyword>
<sequence>MINTIRVVRADEWPQVKELRLAALRDPVAHLAFLDTYELASARPDEFWQERTRGAAEGGAARQFVAEDADGRWLGGVTALVELPGAEGAFGETVTVAQTHIVGVYVRPEARGAGLAEELFRAALDWSWTLTDPRVERVRLFVHQDNARAEALYAKVGFRRTGVSVPVPADESRRENELAVTRP</sequence>